<evidence type="ECO:0000256" key="11">
    <source>
        <dbReference type="ARBA" id="ARBA00023236"/>
    </source>
</evidence>
<keyword evidence="4 12" id="KW-0227">DNA damage</keyword>
<feature type="domain" description="LexA repressor DNA-binding" evidence="15">
    <location>
        <begin position="1"/>
        <end position="65"/>
    </location>
</feature>
<sequence length="207" mass="22511">MLELTDRQTLILAFIRDTLAERGIPPTRAEIMDHFGFASPNAAQAHLRALARRGAIELSAGHSRGIRLSPQVADPDTLPLIGRVAAGAPILAVENIETHHRIAPSLFKPRADYLLRVRGDSMIDAGIRDDDLLAVHATREAANGQVVVARVDDEVTVKRFRRRGSIIELLPANPAYEPIVVDGSGQSLAIEGRAVGIIRRGEFSDRP</sequence>
<protein>
    <recommendedName>
        <fullName evidence="12">LexA repressor</fullName>
        <ecNumber evidence="12">3.4.21.88</ecNumber>
    </recommendedName>
</protein>
<dbReference type="InterPro" id="IPR050077">
    <property type="entry name" value="LexA_repressor"/>
</dbReference>
<evidence type="ECO:0000313" key="17">
    <source>
        <dbReference type="Proteomes" id="UP001251857"/>
    </source>
</evidence>
<dbReference type="Gene3D" id="1.10.10.10">
    <property type="entry name" value="Winged helix-like DNA-binding domain superfamily/Winged helix DNA-binding domain"/>
    <property type="match status" value="1"/>
</dbReference>
<comment type="caution">
    <text evidence="16">The sequence shown here is derived from an EMBL/GenBank/DDBJ whole genome shotgun (WGS) entry which is preliminary data.</text>
</comment>
<dbReference type="SUPFAM" id="SSF46785">
    <property type="entry name" value="Winged helix' DNA-binding domain"/>
    <property type="match status" value="1"/>
</dbReference>
<comment type="catalytic activity">
    <reaction evidence="12">
        <text>Hydrolysis of Ala-|-Gly bond in repressor LexA.</text>
        <dbReference type="EC" id="3.4.21.88"/>
    </reaction>
</comment>
<dbReference type="GO" id="GO:0004252">
    <property type="term" value="F:serine-type endopeptidase activity"/>
    <property type="evidence" value="ECO:0007669"/>
    <property type="project" value="UniProtKB-EC"/>
</dbReference>
<comment type="subunit">
    <text evidence="12">Homodimer.</text>
</comment>
<dbReference type="RefSeq" id="WP_311653161.1">
    <property type="nucleotide sequence ID" value="NZ_JAVRIB010000009.1"/>
</dbReference>
<dbReference type="HAMAP" id="MF_00015">
    <property type="entry name" value="LexA"/>
    <property type="match status" value="1"/>
</dbReference>
<dbReference type="InterPro" id="IPR036388">
    <property type="entry name" value="WH-like_DNA-bd_sf"/>
</dbReference>
<evidence type="ECO:0000256" key="2">
    <source>
        <dbReference type="ARBA" id="ARBA00022491"/>
    </source>
</evidence>
<dbReference type="PANTHER" id="PTHR33516:SF2">
    <property type="entry name" value="LEXA REPRESSOR-RELATED"/>
    <property type="match status" value="1"/>
</dbReference>
<dbReference type="InterPro" id="IPR036286">
    <property type="entry name" value="LexA/Signal_pep-like_sf"/>
</dbReference>
<evidence type="ECO:0000259" key="15">
    <source>
        <dbReference type="Pfam" id="PF01726"/>
    </source>
</evidence>
<evidence type="ECO:0000313" key="16">
    <source>
        <dbReference type="EMBL" id="MDT0635264.1"/>
    </source>
</evidence>
<dbReference type="Gene3D" id="2.10.109.10">
    <property type="entry name" value="Umud Fragment, subunit A"/>
    <property type="match status" value="1"/>
</dbReference>
<dbReference type="InterPro" id="IPR039418">
    <property type="entry name" value="LexA-like"/>
</dbReference>
<dbReference type="CDD" id="cd06529">
    <property type="entry name" value="S24_LexA-like"/>
    <property type="match status" value="1"/>
</dbReference>
<proteinExistence type="inferred from homology"/>
<keyword evidence="7 12" id="KW-0805">Transcription regulation</keyword>
<gene>
    <name evidence="12 16" type="primary">lexA</name>
    <name evidence="16" type="ORF">RM532_09890</name>
</gene>
<evidence type="ECO:0000256" key="6">
    <source>
        <dbReference type="ARBA" id="ARBA00022813"/>
    </source>
</evidence>
<evidence type="ECO:0000256" key="13">
    <source>
        <dbReference type="RuleBase" id="RU003991"/>
    </source>
</evidence>
<dbReference type="InterPro" id="IPR015927">
    <property type="entry name" value="Peptidase_S24_S26A/B/C"/>
</dbReference>
<keyword evidence="2 12" id="KW-0678">Repressor</keyword>
<feature type="active site" description="For autocatalytic cleavage activity" evidence="12">
    <location>
        <position position="158"/>
    </location>
</feature>
<comment type="function">
    <text evidence="12">Represses a number of genes involved in the response to DNA damage (SOS response), including recA and lexA. In the presence of single-stranded DNA, RecA interacts with LexA causing an autocatalytic cleavage which disrupts the DNA-binding part of LexA, leading to derepression of the SOS regulon and eventually DNA repair.</text>
</comment>
<keyword evidence="8 12" id="KW-0238">DNA-binding</keyword>
<keyword evidence="10 12" id="KW-0234">DNA repair</keyword>
<dbReference type="PRINTS" id="PR00726">
    <property type="entry name" value="LEXASERPTASE"/>
</dbReference>
<comment type="similarity">
    <text evidence="1 12 13">Belongs to the peptidase S24 family.</text>
</comment>
<keyword evidence="6 12" id="KW-0068">Autocatalytic cleavage</keyword>
<evidence type="ECO:0000256" key="5">
    <source>
        <dbReference type="ARBA" id="ARBA00022801"/>
    </source>
</evidence>
<dbReference type="EC" id="3.4.21.88" evidence="12"/>
<evidence type="ECO:0000256" key="10">
    <source>
        <dbReference type="ARBA" id="ARBA00023204"/>
    </source>
</evidence>
<evidence type="ECO:0000256" key="8">
    <source>
        <dbReference type="ARBA" id="ARBA00023125"/>
    </source>
</evidence>
<feature type="DNA-binding region" description="H-T-H motif" evidence="12">
    <location>
        <begin position="28"/>
        <end position="48"/>
    </location>
</feature>
<evidence type="ECO:0000256" key="1">
    <source>
        <dbReference type="ARBA" id="ARBA00007484"/>
    </source>
</evidence>
<keyword evidence="9 12" id="KW-0804">Transcription</keyword>
<name>A0ABU3C129_9GAMM</name>
<dbReference type="NCBIfam" id="TIGR00498">
    <property type="entry name" value="lexA"/>
    <property type="match status" value="1"/>
</dbReference>
<dbReference type="SUPFAM" id="SSF51306">
    <property type="entry name" value="LexA/Signal peptidase"/>
    <property type="match status" value="1"/>
</dbReference>
<dbReference type="InterPro" id="IPR006200">
    <property type="entry name" value="LexA"/>
</dbReference>
<evidence type="ECO:0000256" key="12">
    <source>
        <dbReference type="HAMAP-Rule" id="MF_00015"/>
    </source>
</evidence>
<dbReference type="Pfam" id="PF00717">
    <property type="entry name" value="Peptidase_S24"/>
    <property type="match status" value="1"/>
</dbReference>
<feature type="domain" description="Peptidase S24/S26A/S26B/S26C" evidence="14">
    <location>
        <begin position="79"/>
        <end position="195"/>
    </location>
</feature>
<dbReference type="InterPro" id="IPR036390">
    <property type="entry name" value="WH_DNA-bd_sf"/>
</dbReference>
<feature type="site" description="Cleavage; by autolysis" evidence="12">
    <location>
        <begin position="86"/>
        <end position="87"/>
    </location>
</feature>
<evidence type="ECO:0000256" key="3">
    <source>
        <dbReference type="ARBA" id="ARBA00022705"/>
    </source>
</evidence>
<keyword evidence="3 12" id="KW-0235">DNA replication</keyword>
<feature type="active site" description="For autocatalytic cleavage activity" evidence="12">
    <location>
        <position position="121"/>
    </location>
</feature>
<keyword evidence="5 12" id="KW-0378">Hydrolase</keyword>
<evidence type="ECO:0000256" key="7">
    <source>
        <dbReference type="ARBA" id="ARBA00023015"/>
    </source>
</evidence>
<keyword evidence="11 12" id="KW-0742">SOS response</keyword>
<evidence type="ECO:0000259" key="14">
    <source>
        <dbReference type="Pfam" id="PF00717"/>
    </source>
</evidence>
<keyword evidence="17" id="KW-1185">Reference proteome</keyword>
<dbReference type="Pfam" id="PF01726">
    <property type="entry name" value="LexA_DNA_bind"/>
    <property type="match status" value="1"/>
</dbReference>
<dbReference type="Proteomes" id="UP001251857">
    <property type="component" value="Unassembled WGS sequence"/>
</dbReference>
<accession>A0ABU3C129</accession>
<dbReference type="PANTHER" id="PTHR33516">
    <property type="entry name" value="LEXA REPRESSOR"/>
    <property type="match status" value="1"/>
</dbReference>
<evidence type="ECO:0000256" key="9">
    <source>
        <dbReference type="ARBA" id="ARBA00023163"/>
    </source>
</evidence>
<evidence type="ECO:0000256" key="4">
    <source>
        <dbReference type="ARBA" id="ARBA00022763"/>
    </source>
</evidence>
<dbReference type="InterPro" id="IPR006197">
    <property type="entry name" value="Peptidase_S24_LexA"/>
</dbReference>
<organism evidence="16 17">
    <name type="scientific">Spectribacter hydrogenoxidans</name>
    <dbReference type="NCBI Taxonomy" id="3075608"/>
    <lineage>
        <taxon>Bacteria</taxon>
        <taxon>Pseudomonadati</taxon>
        <taxon>Pseudomonadota</taxon>
        <taxon>Gammaproteobacteria</taxon>
        <taxon>Salinisphaerales</taxon>
        <taxon>Salinisphaeraceae</taxon>
        <taxon>Spectribacter</taxon>
    </lineage>
</organism>
<dbReference type="InterPro" id="IPR006199">
    <property type="entry name" value="LexA_DNA-bd_dom"/>
</dbReference>
<reference evidence="16 17" key="1">
    <citation type="submission" date="2023-09" db="EMBL/GenBank/DDBJ databases">
        <authorList>
            <person name="Rey-Velasco X."/>
        </authorList>
    </citation>
    <scope>NUCLEOTIDE SEQUENCE [LARGE SCALE GENOMIC DNA]</scope>
    <source>
        <strain evidence="16 17">W335</strain>
    </source>
</reference>
<dbReference type="EMBL" id="JAVRIB010000009">
    <property type="protein sequence ID" value="MDT0635264.1"/>
    <property type="molecule type" value="Genomic_DNA"/>
</dbReference>